<organism evidence="11 12">
    <name type="scientific">Peribacillus glennii</name>
    <dbReference type="NCBI Taxonomy" id="2303991"/>
    <lineage>
        <taxon>Bacteria</taxon>
        <taxon>Bacillati</taxon>
        <taxon>Bacillota</taxon>
        <taxon>Bacilli</taxon>
        <taxon>Bacillales</taxon>
        <taxon>Bacillaceae</taxon>
        <taxon>Peribacillus</taxon>
    </lineage>
</organism>
<dbReference type="PANTHER" id="PTHR30266:SF2">
    <property type="entry name" value="LARGE-CONDUCTANCE MECHANOSENSITIVE CHANNEL"/>
    <property type="match status" value="1"/>
</dbReference>
<evidence type="ECO:0000256" key="6">
    <source>
        <dbReference type="ARBA" id="ARBA00022989"/>
    </source>
</evidence>
<reference evidence="11 12" key="1">
    <citation type="submission" date="2018-08" db="EMBL/GenBank/DDBJ databases">
        <title>Bacillus chawlae sp. nov., Bacillus glennii sp. nov., and Bacillus saganii sp. nov. Isolated from the Vehicle Assembly Building at Kennedy Space Center where the Viking Spacecraft were Assembled.</title>
        <authorList>
            <person name="Seuylemezian A."/>
            <person name="Vaishampayan P."/>
        </authorList>
    </citation>
    <scope>NUCLEOTIDE SEQUENCE [LARGE SCALE GENOMIC DNA]</scope>
    <source>
        <strain evidence="11 12">V44-8</strain>
    </source>
</reference>
<dbReference type="NCBIfam" id="NF001843">
    <property type="entry name" value="PRK00567.1-4"/>
    <property type="match status" value="1"/>
</dbReference>
<evidence type="ECO:0000313" key="12">
    <source>
        <dbReference type="Proteomes" id="UP000262939"/>
    </source>
</evidence>
<comment type="subunit">
    <text evidence="10">Homopentamer.</text>
</comment>
<dbReference type="Proteomes" id="UP000262939">
    <property type="component" value="Unassembled WGS sequence"/>
</dbReference>
<keyword evidence="5 10" id="KW-0812">Transmembrane</keyword>
<evidence type="ECO:0000256" key="5">
    <source>
        <dbReference type="ARBA" id="ARBA00022692"/>
    </source>
</evidence>
<dbReference type="Gene3D" id="1.10.1200.120">
    <property type="entry name" value="Large-conductance mechanosensitive channel, MscL, domain 1"/>
    <property type="match status" value="1"/>
</dbReference>
<keyword evidence="8 10" id="KW-0472">Membrane</keyword>
<accession>A0A372LIE9</accession>
<evidence type="ECO:0000256" key="3">
    <source>
        <dbReference type="ARBA" id="ARBA00022448"/>
    </source>
</evidence>
<evidence type="ECO:0000256" key="10">
    <source>
        <dbReference type="HAMAP-Rule" id="MF_00115"/>
    </source>
</evidence>
<feature type="transmembrane region" description="Helical" evidence="10">
    <location>
        <begin position="80"/>
        <end position="101"/>
    </location>
</feature>
<evidence type="ECO:0000256" key="9">
    <source>
        <dbReference type="ARBA" id="ARBA00023303"/>
    </source>
</evidence>
<dbReference type="PRINTS" id="PR01264">
    <property type="entry name" value="MECHCHANNEL"/>
</dbReference>
<keyword evidence="3 10" id="KW-0813">Transport</keyword>
<keyword evidence="4 10" id="KW-1003">Cell membrane</keyword>
<gene>
    <name evidence="10 11" type="primary">mscL</name>
    <name evidence="11" type="ORF">D0466_05755</name>
</gene>
<comment type="similarity">
    <text evidence="2 10">Belongs to the MscL family.</text>
</comment>
<keyword evidence="7 10" id="KW-0406">Ion transport</keyword>
<comment type="caution">
    <text evidence="11">The sequence shown here is derived from an EMBL/GenBank/DDBJ whole genome shotgun (WGS) entry which is preliminary data.</text>
</comment>
<sequence>MFTEFKKFIMRGNVLDLAIGVVIGAAFNKIVDSTVNDILMPPIGLIVGKVDFSNLYINLSDKDYSSLAAAREAGAATINYGLFINNVLNFLIISFVIFLLIRQVNRFHKKEEPKAAETKKCPECISDIPVVAKRCPACTSYLSNDEGETVV</sequence>
<evidence type="ECO:0000256" key="8">
    <source>
        <dbReference type="ARBA" id="ARBA00023136"/>
    </source>
</evidence>
<dbReference type="GO" id="GO:0005886">
    <property type="term" value="C:plasma membrane"/>
    <property type="evidence" value="ECO:0007669"/>
    <property type="project" value="UniProtKB-SubCell"/>
</dbReference>
<proteinExistence type="inferred from homology"/>
<dbReference type="RefSeq" id="WP_117321571.1">
    <property type="nucleotide sequence ID" value="NZ_QVTD01000003.1"/>
</dbReference>
<evidence type="ECO:0000256" key="2">
    <source>
        <dbReference type="ARBA" id="ARBA00007254"/>
    </source>
</evidence>
<dbReference type="PROSITE" id="PS01327">
    <property type="entry name" value="MSCL"/>
    <property type="match status" value="1"/>
</dbReference>
<dbReference type="PANTHER" id="PTHR30266">
    <property type="entry name" value="MECHANOSENSITIVE CHANNEL MSCL"/>
    <property type="match status" value="1"/>
</dbReference>
<dbReference type="AlphaFoldDB" id="A0A372LIE9"/>
<keyword evidence="9 10" id="KW-0407">Ion channel</keyword>
<comment type="function">
    <text evidence="10">Channel that opens in response to stretch forces in the membrane lipid bilayer. May participate in the regulation of osmotic pressure changes within the cell.</text>
</comment>
<evidence type="ECO:0000256" key="4">
    <source>
        <dbReference type="ARBA" id="ARBA00022475"/>
    </source>
</evidence>
<dbReference type="HAMAP" id="MF_00115">
    <property type="entry name" value="MscL"/>
    <property type="match status" value="1"/>
</dbReference>
<keyword evidence="6 10" id="KW-1133">Transmembrane helix</keyword>
<evidence type="ECO:0000256" key="7">
    <source>
        <dbReference type="ARBA" id="ARBA00023065"/>
    </source>
</evidence>
<dbReference type="SUPFAM" id="SSF81330">
    <property type="entry name" value="Gated mechanosensitive channel"/>
    <property type="match status" value="1"/>
</dbReference>
<dbReference type="InterPro" id="IPR001185">
    <property type="entry name" value="MS_channel"/>
</dbReference>
<feature type="transmembrane region" description="Helical" evidence="10">
    <location>
        <begin position="12"/>
        <end position="31"/>
    </location>
</feature>
<name>A0A372LIE9_9BACI</name>
<comment type="subcellular location">
    <subcellularLocation>
        <location evidence="1 10">Cell membrane</location>
        <topology evidence="1 10">Multi-pass membrane protein</topology>
    </subcellularLocation>
</comment>
<dbReference type="NCBIfam" id="TIGR00220">
    <property type="entry name" value="mscL"/>
    <property type="match status" value="1"/>
</dbReference>
<dbReference type="EMBL" id="QVTD01000003">
    <property type="protein sequence ID" value="RFU66060.1"/>
    <property type="molecule type" value="Genomic_DNA"/>
</dbReference>
<dbReference type="InterPro" id="IPR019823">
    <property type="entry name" value="Mechanosensitive_channel_CS"/>
</dbReference>
<protein>
    <recommendedName>
        <fullName evidence="10">Large-conductance mechanosensitive channel</fullName>
    </recommendedName>
</protein>
<dbReference type="GO" id="GO:0008381">
    <property type="term" value="F:mechanosensitive monoatomic ion channel activity"/>
    <property type="evidence" value="ECO:0007669"/>
    <property type="project" value="UniProtKB-UniRule"/>
</dbReference>
<evidence type="ECO:0000256" key="1">
    <source>
        <dbReference type="ARBA" id="ARBA00004651"/>
    </source>
</evidence>
<dbReference type="NCBIfam" id="NF010557">
    <property type="entry name" value="PRK13952.1"/>
    <property type="match status" value="1"/>
</dbReference>
<dbReference type="OrthoDB" id="9810350at2"/>
<dbReference type="Pfam" id="PF01741">
    <property type="entry name" value="MscL"/>
    <property type="match status" value="1"/>
</dbReference>
<dbReference type="InterPro" id="IPR037673">
    <property type="entry name" value="MSC/AndL"/>
</dbReference>
<evidence type="ECO:0000313" key="11">
    <source>
        <dbReference type="EMBL" id="RFU66060.1"/>
    </source>
</evidence>
<keyword evidence="12" id="KW-1185">Reference proteome</keyword>
<dbReference type="InterPro" id="IPR036019">
    <property type="entry name" value="MscL_channel"/>
</dbReference>